<gene>
    <name evidence="4" type="ORF">B0A89_05600</name>
</gene>
<dbReference type="KEGG" id="pcon:B0A89_05600"/>
<protein>
    <submittedName>
        <fullName evidence="4">Uncharacterized protein</fullName>
    </submittedName>
</protein>
<proteinExistence type="predicted"/>
<feature type="region of interest" description="Disordered" evidence="1">
    <location>
        <begin position="86"/>
        <end position="107"/>
    </location>
</feature>
<dbReference type="PANTHER" id="PTHR43179:SF7">
    <property type="entry name" value="RHAMNOSYLTRANSFERASE WBBL"/>
    <property type="match status" value="1"/>
</dbReference>
<evidence type="ECO:0000256" key="1">
    <source>
        <dbReference type="SAM" id="MobiDB-lite"/>
    </source>
</evidence>
<dbReference type="Pfam" id="PF00535">
    <property type="entry name" value="Glycos_transf_2"/>
    <property type="match status" value="1"/>
</dbReference>
<dbReference type="InterPro" id="IPR029044">
    <property type="entry name" value="Nucleotide-diphossugar_trans"/>
</dbReference>
<dbReference type="Pfam" id="PF13524">
    <property type="entry name" value="Glyco_trans_1_2"/>
    <property type="match status" value="2"/>
</dbReference>
<dbReference type="InterPro" id="IPR055259">
    <property type="entry name" value="YkvP/CgeB_Glyco_trans-like"/>
</dbReference>
<keyword evidence="5" id="KW-1185">Reference proteome</keyword>
<dbReference type="EMBL" id="CP020612">
    <property type="protein sequence ID" value="ARJ69172.1"/>
    <property type="molecule type" value="Genomic_DNA"/>
</dbReference>
<dbReference type="InterPro" id="IPR001173">
    <property type="entry name" value="Glyco_trans_2-like"/>
</dbReference>
<evidence type="ECO:0000313" key="4">
    <source>
        <dbReference type="EMBL" id="ARJ69172.1"/>
    </source>
</evidence>
<dbReference type="Proteomes" id="UP000193017">
    <property type="component" value="Chromosome"/>
</dbReference>
<evidence type="ECO:0000259" key="2">
    <source>
        <dbReference type="Pfam" id="PF00535"/>
    </source>
</evidence>
<feature type="domain" description="Spore protein YkvP/CgeB glycosyl transferase-like" evidence="3">
    <location>
        <begin position="1026"/>
        <end position="1163"/>
    </location>
</feature>
<feature type="domain" description="Glycosyltransferase 2-like" evidence="2">
    <location>
        <begin position="590"/>
        <end position="701"/>
    </location>
</feature>
<sequence length="1480" mass="162071">MAADAVQGRWEHSFEEGLNRILRGWAYCVAEPSRPVAITVRAGDEIVAHALACEQRNDLVAAGKGDGWCGFVVRIDTRRVAGRPLSVTGGNTPLRGPTGPAAPPARAPRWLGEVTRSEIADGRLLVEGWLADLAHPSMRPEIRLHLRGCEGDDLRDFACRPEPLPALWGKGQEDRGFRFDLPAPEGLKVEDISVLLPDGAILNGIVGPVLRTQAFSSAWPRPGAAATLGGLRGSAVLDRRMVRGWVEDSAAPGQPLAVRVSLDGTAVWEGMADRIETIGSAEDQPSGKRRALGYRVLLPPHDAGRLAGTVDAVTADGRPLPGFPLHWGAADALIGAITDVRLVGEHLRLGGWCVDSREPPRPVEMVARRHDGVLIARFSADAPLAAGIRTQAENAPVGAFSVNLSLSALRLPEGRPLDPRTLPIISPAGTLASLPLSREAAALAARLVPGNHQCFATRDARIQGAVDGLEGDVLRGWMRNPDEPDELCYADVFLDNAWYATIPANRARGDLARRFGDHGAYGYAVEMSPAQRWQVPGDITVQPRAGTWAEPKARLAVLPDSKRNATISPLRPLDAFLRPMPARSGSGRVSVVVLNRNGGALLTRLFESFERHNTHADLEFIVVDHASTDDSAAVCARWAGPLKVSLIQRSGNFSFSQSNNLGAQHATGDILILANNDVRLCQDIVPQIVAALDDQDIGAVSPALLDDVPDRALESAGLPGPIQHLGVHLSIGAGKAPGVVPFETRPSREWVGIEAAAIEVPAVTGAFMAMRRADFLSLGGLDEAYFYGHEDIDLSLRLRRAGKRILALNQLRALHLRAYSRDTMSGDYAPVRLRNRRIFDERFGSWARRIMAADRFGRTGFWTGRRLRIAFVVTENDTETLAGDFFTARELAEALSAQFPVDCHFIPHRSPDLRDLRGIDVLISMRDDFDPRRVHASDPTMLRVAWVRNWAERFAARPWTRDFDLLWASSRHAADQLSRLLRRPVELVPIATAPARFAAGRVDPALQSDYCFTGSFWGVHREISQTLEPAALPYRFAVYGTGWEAVPQMAPFARGPLPYERMPDVYASTRVVIDDANHATKLMQSVNSRVFDAIAAGCLVLTNGREGAQALFGDLLPTYDSPQELEALLRRFLDDEPLRRRTVAALQRVVEAEHTYALRARQAWDSLARASAAVRIAIKIGAPNRDVIAEWGDYHFADSLRHALEPLGYRVRIDTLDEWANPQSNGDDVVLVLRGLSGYAPLPHQVSLCWVISHPDKISIAELKSYDHVFVASHALARDLGAELGEDVSVLLQCTDPARFHPQADEPVFREDILFVGNSRGEYRQVIRDALAVGLNPAIYGNGWRGLVPDGHLRAENVPNARLAHEYRAAGVVLNDHWDTMRRYGMISNRVFDVLACGGRLISDPVEGMEQLFGDFVRTYREPAELAALTAELQGEGPDRQAERDAFARRIMAEHGFPARAAQLDDMIRALLARKLACGS</sequence>
<evidence type="ECO:0000259" key="3">
    <source>
        <dbReference type="Pfam" id="PF13524"/>
    </source>
</evidence>
<name>A0A1W6CWC2_9RHOB</name>
<dbReference type="SUPFAM" id="SSF53448">
    <property type="entry name" value="Nucleotide-diphospho-sugar transferases"/>
    <property type="match status" value="1"/>
</dbReference>
<dbReference type="SUPFAM" id="SSF53756">
    <property type="entry name" value="UDP-Glycosyltransferase/glycogen phosphorylase"/>
    <property type="match status" value="1"/>
</dbReference>
<dbReference type="Gene3D" id="3.90.550.10">
    <property type="entry name" value="Spore Coat Polysaccharide Biosynthesis Protein SpsA, Chain A"/>
    <property type="match status" value="1"/>
</dbReference>
<accession>A0A1W6CWC2</accession>
<reference evidence="4 5" key="1">
    <citation type="submission" date="2017-03" db="EMBL/GenBank/DDBJ databases">
        <title>Genome sequence of Paracoccus contaminans isolated from a water microcosm.</title>
        <authorList>
            <person name="Aurass P."/>
            <person name="Karste S."/>
            <person name="Trost E."/>
            <person name="Glaeser S.P."/>
            <person name="Kaempfer P."/>
            <person name="Flieger A."/>
        </authorList>
    </citation>
    <scope>NUCLEOTIDE SEQUENCE [LARGE SCALE GENOMIC DNA]</scope>
    <source>
        <strain evidence="5">RKI 16-01929T\LMG 29738T\CCM 8701T\CIP 111112T</strain>
    </source>
</reference>
<organism evidence="4 5">
    <name type="scientific">Paracoccus contaminans</name>
    <dbReference type="NCBI Taxonomy" id="1945662"/>
    <lineage>
        <taxon>Bacteria</taxon>
        <taxon>Pseudomonadati</taxon>
        <taxon>Pseudomonadota</taxon>
        <taxon>Alphaproteobacteria</taxon>
        <taxon>Rhodobacterales</taxon>
        <taxon>Paracoccaceae</taxon>
        <taxon>Paracoccus</taxon>
    </lineage>
</organism>
<evidence type="ECO:0000313" key="5">
    <source>
        <dbReference type="Proteomes" id="UP000193017"/>
    </source>
</evidence>
<dbReference type="STRING" id="1945662.B0A89_05600"/>
<feature type="domain" description="Spore protein YkvP/CgeB glycosyl transferase-like" evidence="3">
    <location>
        <begin position="1333"/>
        <end position="1464"/>
    </location>
</feature>
<dbReference type="PANTHER" id="PTHR43179">
    <property type="entry name" value="RHAMNOSYLTRANSFERASE WBBL"/>
    <property type="match status" value="1"/>
</dbReference>